<organism evidence="1 2">
    <name type="scientific">Myotis davidii</name>
    <name type="common">David's myotis</name>
    <dbReference type="NCBI Taxonomy" id="225400"/>
    <lineage>
        <taxon>Eukaryota</taxon>
        <taxon>Metazoa</taxon>
        <taxon>Chordata</taxon>
        <taxon>Craniata</taxon>
        <taxon>Vertebrata</taxon>
        <taxon>Euteleostomi</taxon>
        <taxon>Mammalia</taxon>
        <taxon>Eutheria</taxon>
        <taxon>Laurasiatheria</taxon>
        <taxon>Chiroptera</taxon>
        <taxon>Yangochiroptera</taxon>
        <taxon>Vespertilionidae</taxon>
        <taxon>Myotis</taxon>
    </lineage>
</organism>
<dbReference type="Gene3D" id="3.30.450.20">
    <property type="entry name" value="PAS domain"/>
    <property type="match status" value="1"/>
</dbReference>
<dbReference type="EMBL" id="KB109338">
    <property type="protein sequence ID" value="ELK28280.1"/>
    <property type="molecule type" value="Genomic_DNA"/>
</dbReference>
<name>L5LQJ8_MYODS</name>
<reference evidence="2" key="1">
    <citation type="journal article" date="2013" name="Science">
        <title>Comparative analysis of bat genomes provides insight into the evolution of flight and immunity.</title>
        <authorList>
            <person name="Zhang G."/>
            <person name="Cowled C."/>
            <person name="Shi Z."/>
            <person name="Huang Z."/>
            <person name="Bishop-Lilly K.A."/>
            <person name="Fang X."/>
            <person name="Wynne J.W."/>
            <person name="Xiong Z."/>
            <person name="Baker M.L."/>
            <person name="Zhao W."/>
            <person name="Tachedjian M."/>
            <person name="Zhu Y."/>
            <person name="Zhou P."/>
            <person name="Jiang X."/>
            <person name="Ng J."/>
            <person name="Yang L."/>
            <person name="Wu L."/>
            <person name="Xiao J."/>
            <person name="Feng Y."/>
            <person name="Chen Y."/>
            <person name="Sun X."/>
            <person name="Zhang Y."/>
            <person name="Marsh G.A."/>
            <person name="Crameri G."/>
            <person name="Broder C.C."/>
            <person name="Frey K.G."/>
            <person name="Wang L.F."/>
            <person name="Wang J."/>
        </authorList>
    </citation>
    <scope>NUCLEOTIDE SEQUENCE [LARGE SCALE GENOMIC DNA]</scope>
</reference>
<gene>
    <name evidence="1" type="ORF">MDA_GLEAN10001129</name>
</gene>
<keyword evidence="2" id="KW-1185">Reference proteome</keyword>
<accession>L5LQJ8</accession>
<dbReference type="Proteomes" id="UP000010556">
    <property type="component" value="Unassembled WGS sequence"/>
</dbReference>
<dbReference type="AlphaFoldDB" id="L5LQJ8"/>
<keyword evidence="1" id="KW-0675">Receptor</keyword>
<evidence type="ECO:0000313" key="1">
    <source>
        <dbReference type="EMBL" id="ELK28280.1"/>
    </source>
</evidence>
<protein>
    <submittedName>
        <fullName evidence="1">Aryl hydrocarbon receptor nuclear translocator 2</fullName>
    </submittedName>
</protein>
<evidence type="ECO:0000313" key="2">
    <source>
        <dbReference type="Proteomes" id="UP000010556"/>
    </source>
</evidence>
<proteinExistence type="predicted"/>
<sequence length="69" mass="7713">MTLRTMTLRTRDFAHLMDFDDEDGEGPSKFSRNGLGPVKEGEAQYAVVHCTGYIKAWPPAGEQSLLGRR</sequence>